<dbReference type="EMBL" id="AP012029">
    <property type="protein sequence ID" value="BAJ63488.1"/>
    <property type="molecule type" value="Genomic_DNA"/>
</dbReference>
<dbReference type="Gene3D" id="3.20.20.80">
    <property type="entry name" value="Glycosidases"/>
    <property type="match status" value="1"/>
</dbReference>
<dbReference type="AlphaFoldDB" id="E8N4X4"/>
<proteinExistence type="predicted"/>
<feature type="signal peptide" evidence="1">
    <location>
        <begin position="1"/>
        <end position="25"/>
    </location>
</feature>
<dbReference type="InterPro" id="IPR002044">
    <property type="entry name" value="CBM20"/>
</dbReference>
<dbReference type="KEGG" id="atm:ANT_14600"/>
<evidence type="ECO:0000313" key="3">
    <source>
        <dbReference type="EMBL" id="BAJ63488.1"/>
    </source>
</evidence>
<name>E8N4X4_ANATU</name>
<dbReference type="OrthoDB" id="139449at2"/>
<organism evidence="3 4">
    <name type="scientific">Anaerolinea thermophila (strain DSM 14523 / JCM 11388 / NBRC 100420 / UNI-1)</name>
    <dbReference type="NCBI Taxonomy" id="926569"/>
    <lineage>
        <taxon>Bacteria</taxon>
        <taxon>Bacillati</taxon>
        <taxon>Chloroflexota</taxon>
        <taxon>Anaerolineae</taxon>
        <taxon>Anaerolineales</taxon>
        <taxon>Anaerolineaceae</taxon>
        <taxon>Anaerolinea</taxon>
    </lineage>
</organism>
<dbReference type="HOGENOM" id="CLU_344094_0_0_0"/>
<keyword evidence="1" id="KW-0732">Signal</keyword>
<dbReference type="GO" id="GO:2001070">
    <property type="term" value="F:starch binding"/>
    <property type="evidence" value="ECO:0007669"/>
    <property type="project" value="InterPro"/>
</dbReference>
<feature type="chain" id="PRO_5003228178" description="CBM20 domain-containing protein" evidence="1">
    <location>
        <begin position="26"/>
        <end position="822"/>
    </location>
</feature>
<dbReference type="PROSITE" id="PS51257">
    <property type="entry name" value="PROKAR_LIPOPROTEIN"/>
    <property type="match status" value="1"/>
</dbReference>
<gene>
    <name evidence="3" type="ordered locus">ANT_14600</name>
</gene>
<dbReference type="Proteomes" id="UP000008922">
    <property type="component" value="Chromosome"/>
</dbReference>
<dbReference type="InterPro" id="IPR013784">
    <property type="entry name" value="Carb-bd-like_fold"/>
</dbReference>
<dbReference type="CDD" id="cd19608">
    <property type="entry name" value="GH113_mannanase-like"/>
    <property type="match status" value="1"/>
</dbReference>
<dbReference type="InterPro" id="IPR055151">
    <property type="entry name" value="GH113"/>
</dbReference>
<reference evidence="3 4" key="1">
    <citation type="submission" date="2010-12" db="EMBL/GenBank/DDBJ databases">
        <title>Whole genome sequence of Anaerolinea thermophila UNI-1.</title>
        <authorList>
            <person name="Narita-Yamada S."/>
            <person name="Kishi E."/>
            <person name="Watanabe Y."/>
            <person name="Takasaki K."/>
            <person name="Ankai A."/>
            <person name="Oguchi A."/>
            <person name="Fukui S."/>
            <person name="Takahashi M."/>
            <person name="Yashiro I."/>
            <person name="Hosoyama A."/>
            <person name="Sekiguchi Y."/>
            <person name="Hanada S."/>
            <person name="Fujita N."/>
        </authorList>
    </citation>
    <scope>NUCLEOTIDE SEQUENCE [LARGE SCALE GENOMIC DNA]</scope>
    <source>
        <strain evidence="4">DSM 14523 / JCM 11388 / NBRC 100420 / UNI-1</strain>
    </source>
</reference>
<evidence type="ECO:0000259" key="2">
    <source>
        <dbReference type="PROSITE" id="PS51166"/>
    </source>
</evidence>
<dbReference type="Pfam" id="PF22612">
    <property type="entry name" value="GH113"/>
    <property type="match status" value="1"/>
</dbReference>
<accession>E8N4X4</accession>
<dbReference type="STRING" id="926569.ANT_14600"/>
<dbReference type="SUPFAM" id="SSF49452">
    <property type="entry name" value="Starch-binding domain-like"/>
    <property type="match status" value="2"/>
</dbReference>
<dbReference type="InParanoid" id="E8N4X4"/>
<evidence type="ECO:0000256" key="1">
    <source>
        <dbReference type="SAM" id="SignalP"/>
    </source>
</evidence>
<keyword evidence="4" id="KW-1185">Reference proteome</keyword>
<dbReference type="SUPFAM" id="SSF51445">
    <property type="entry name" value="(Trans)glycosidases"/>
    <property type="match status" value="1"/>
</dbReference>
<protein>
    <recommendedName>
        <fullName evidence="2">CBM20 domain-containing protein</fullName>
    </recommendedName>
</protein>
<evidence type="ECO:0000313" key="4">
    <source>
        <dbReference type="Proteomes" id="UP000008922"/>
    </source>
</evidence>
<dbReference type="PROSITE" id="PS51166">
    <property type="entry name" value="CBM20"/>
    <property type="match status" value="1"/>
</dbReference>
<dbReference type="InterPro" id="IPR017853">
    <property type="entry name" value="GH"/>
</dbReference>
<sequence>MRRNYPKPKVNWLIPLLIFFLISCTSPTPTVQILSQNTTSQTLMAEVTFQATLSQPLKEGENLSLEVLDEVTGIALNPQRYPLQRQNDLKYSVRLPFAVGSLVKYRYIRESKSIAIEYNTQKKQIRYRLYYVKDPGSVEDFIAGWNDTPYQGPFGRIQGVVLNALDRTPVPNVLVTAAGVTMLTAADGSFTLDGLPPWTHHLVVVSLNGEFVPFQQGAQVIEEAMTPAEILVQPAPKVQVTFVVTPPEDSPSGIPIRMVGNISTLGNTFADLRGGMNVLASRAPYLTYQQDGTYRLTLELPVGLDLRYKYTLGDGFWNAERTKQGEFRVRQFIVPAQNVMIEDQIETWKSPGKGSISFYLTVPETTGANESISIQFNPYGWTEPLPMWPLGNHQWLYILYSPLDAIGETAYRFCRNDQCGIADDLTTFGPDNPGTKRFTPPAEGIKITEVVKEWKWQLPPLEPITVPAGTIPPKPGSFIQGVAFPADYHPSWQPFIPWAIEDLAQMNANYLILSPTWHFTTTDPPNLQWLTGVDATWEDLSNTIQIARSKQINIALRPTAAFEKPPAVWWSECPGTSGWWKTWLDRYRTFILHHAALASVSGTEIFILNPENLEPVLPGNSLPNGAPVVSDADLKAYWIDLIQQIRKIYSGKVAWQISSSQNLDTLSEILKETDLIFVHVYDPLTSQEDPQAENLIPPARELIENKIRLIRDQYDLPIVVELAYPSSKGSANGCIPSNGNCLPLFVFYQGGLDISAAEESFREQAEIYNAFLQVISQSEWVAGVVSDGYFPPIALADKSVSVRGKPAEDVLWFWFNQFHPKE</sequence>
<dbReference type="InterPro" id="IPR013783">
    <property type="entry name" value="Ig-like_fold"/>
</dbReference>
<feature type="domain" description="CBM20" evidence="2">
    <location>
        <begin position="232"/>
        <end position="350"/>
    </location>
</feature>
<dbReference type="Gene3D" id="2.60.40.10">
    <property type="entry name" value="Immunoglobulins"/>
    <property type="match status" value="1"/>
</dbReference>
<dbReference type="RefSeq" id="WP_013559870.1">
    <property type="nucleotide sequence ID" value="NC_014960.1"/>
</dbReference>